<name>A0A5K7YV19_9BACT</name>
<evidence type="ECO:0000313" key="1">
    <source>
        <dbReference type="EMBL" id="BBO70154.1"/>
    </source>
</evidence>
<protein>
    <submittedName>
        <fullName evidence="1">Uncharacterized protein</fullName>
    </submittedName>
</protein>
<dbReference type="EMBL" id="AP021874">
    <property type="protein sequence ID" value="BBO70154.1"/>
    <property type="molecule type" value="Genomic_DNA"/>
</dbReference>
<dbReference type="RefSeq" id="WP_155318124.1">
    <property type="nucleotide sequence ID" value="NZ_AP021874.1"/>
</dbReference>
<dbReference type="Proteomes" id="UP000427906">
    <property type="component" value="Chromosome"/>
</dbReference>
<organism evidence="1 2">
    <name type="scientific">Desulfosarcina alkanivorans</name>
    <dbReference type="NCBI Taxonomy" id="571177"/>
    <lineage>
        <taxon>Bacteria</taxon>
        <taxon>Pseudomonadati</taxon>
        <taxon>Thermodesulfobacteriota</taxon>
        <taxon>Desulfobacteria</taxon>
        <taxon>Desulfobacterales</taxon>
        <taxon>Desulfosarcinaceae</taxon>
        <taxon>Desulfosarcina</taxon>
    </lineage>
</organism>
<dbReference type="AlphaFoldDB" id="A0A5K7YV19"/>
<gene>
    <name evidence="1" type="ORF">DSCA_40840</name>
</gene>
<dbReference type="KEGG" id="dalk:DSCA_40840"/>
<keyword evidence="2" id="KW-1185">Reference proteome</keyword>
<reference evidence="1 2" key="1">
    <citation type="submission" date="2019-11" db="EMBL/GenBank/DDBJ databases">
        <title>Comparative genomics of hydrocarbon-degrading Desulfosarcina strains.</title>
        <authorList>
            <person name="Watanabe M."/>
            <person name="Kojima H."/>
            <person name="Fukui M."/>
        </authorList>
    </citation>
    <scope>NUCLEOTIDE SEQUENCE [LARGE SCALE GENOMIC DNA]</scope>
    <source>
        <strain evidence="1 2">PL12</strain>
    </source>
</reference>
<dbReference type="OrthoDB" id="9840253at2"/>
<sequence length="115" mass="13068">MPGPDRHESMVERVTEIYVAVFPVPVSEDRMAEVILAGYQKGSSLPNMSLVRATVETQAEAVPDLVRLCDEIVEQQEEIGSYRLLKFNRNGIQILNPGDFRTFEHPNPNVQWRPC</sequence>
<evidence type="ECO:0000313" key="2">
    <source>
        <dbReference type="Proteomes" id="UP000427906"/>
    </source>
</evidence>
<proteinExistence type="predicted"/>
<accession>A0A5K7YV19</accession>